<dbReference type="Proteomes" id="UP001333110">
    <property type="component" value="Unassembled WGS sequence"/>
</dbReference>
<dbReference type="EMBL" id="JAUNZN010000004">
    <property type="protein sequence ID" value="KAK4821783.1"/>
    <property type="molecule type" value="Genomic_DNA"/>
</dbReference>
<organism evidence="1 2">
    <name type="scientific">Mycteria americana</name>
    <name type="common">Wood stork</name>
    <dbReference type="NCBI Taxonomy" id="33587"/>
    <lineage>
        <taxon>Eukaryota</taxon>
        <taxon>Metazoa</taxon>
        <taxon>Chordata</taxon>
        <taxon>Craniata</taxon>
        <taxon>Vertebrata</taxon>
        <taxon>Euteleostomi</taxon>
        <taxon>Archelosauria</taxon>
        <taxon>Archosauria</taxon>
        <taxon>Dinosauria</taxon>
        <taxon>Saurischia</taxon>
        <taxon>Theropoda</taxon>
        <taxon>Coelurosauria</taxon>
        <taxon>Aves</taxon>
        <taxon>Neognathae</taxon>
        <taxon>Neoaves</taxon>
        <taxon>Aequornithes</taxon>
        <taxon>Ciconiiformes</taxon>
        <taxon>Ciconiidae</taxon>
        <taxon>Mycteria</taxon>
    </lineage>
</organism>
<name>A0AAN7P6Q6_MYCAM</name>
<gene>
    <name evidence="1" type="ORF">QYF61_002199</name>
</gene>
<evidence type="ECO:0000313" key="2">
    <source>
        <dbReference type="Proteomes" id="UP001333110"/>
    </source>
</evidence>
<reference evidence="1 2" key="1">
    <citation type="journal article" date="2023" name="J. Hered.">
        <title>Chromosome-level genome of the wood stork (Mycteria americana) provides insight into avian chromosome evolution.</title>
        <authorList>
            <person name="Flamio R. Jr."/>
            <person name="Ramstad K.M."/>
        </authorList>
    </citation>
    <scope>NUCLEOTIDE SEQUENCE [LARGE SCALE GENOMIC DNA]</scope>
    <source>
        <strain evidence="1">JAX WOST 10</strain>
    </source>
</reference>
<keyword evidence="2" id="KW-1185">Reference proteome</keyword>
<evidence type="ECO:0000313" key="1">
    <source>
        <dbReference type="EMBL" id="KAK4821783.1"/>
    </source>
</evidence>
<accession>A0AAN7P6Q6</accession>
<dbReference type="AlphaFoldDB" id="A0AAN7P6Q6"/>
<comment type="caution">
    <text evidence="1">The sequence shown here is derived from an EMBL/GenBank/DDBJ whole genome shotgun (WGS) entry which is preliminary data.</text>
</comment>
<proteinExistence type="predicted"/>
<protein>
    <submittedName>
        <fullName evidence="1">Uncharacterized protein</fullName>
    </submittedName>
</protein>
<sequence>MLAGPDPLVILYMPCDSTQDDLLHQLPRHRAFICLKQHGLFHLIRRKQAKWNMPLGWQLNHFTGQPVPMLDNPFSEVKFPNIQSKPPLVQLEAISSCPITCYLGEETNTHLSTTSFQVVVESKKVSPQPPFLQAKQPQLPQPLLIRLLLQTLHQLCCSSLDMLQHLNVSLVVGGLKLNTGFEGHDHCPSPVGHTIPDTSQDAIGFLSHLGTLLAHIQPAVNQHPQVLLCQAAFQPLFPKPIVLHGVVVAQVQDLALSLVEPHTIGPSPSIQPVQVPLQSLPTLKQINTPAQLGIACKLTEGALDPFVQIIDKDIKQNWPQHRALGNTGCDRPPTGVNSIHHHSLGPAIQPVLYPAKSTPVQAMSSQFLQENAVGKCVKGFTEV</sequence>